<evidence type="ECO:0000313" key="1">
    <source>
        <dbReference type="EMBL" id="PSL40929.1"/>
    </source>
</evidence>
<name>A0A2P8H401_9BACL</name>
<accession>A0A2P8H401</accession>
<keyword evidence="2" id="KW-1185">Reference proteome</keyword>
<evidence type="ECO:0000313" key="2">
    <source>
        <dbReference type="Proteomes" id="UP000242682"/>
    </source>
</evidence>
<proteinExistence type="predicted"/>
<dbReference type="Proteomes" id="UP000242682">
    <property type="component" value="Unassembled WGS sequence"/>
</dbReference>
<protein>
    <submittedName>
        <fullName evidence="1">Uncharacterized protein</fullName>
    </submittedName>
</protein>
<sequence>MEYSGGYFLLSTASANQAYYLKPVVNGGFYVEKLISVDEKVGGVFPNLSFVWRKSSQPAGTGYSLATTLRGMNWVGVSFLSWVMTCSRITWLLILTFPSINSVCFQSSKQLKS</sequence>
<dbReference type="AlphaFoldDB" id="A0A2P8H401"/>
<dbReference type="EMBL" id="PYAT01000003">
    <property type="protein sequence ID" value="PSL40929.1"/>
    <property type="molecule type" value="Genomic_DNA"/>
</dbReference>
<organism evidence="1 2">
    <name type="scientific">Planomicrobium soli</name>
    <dbReference type="NCBI Taxonomy" id="1176648"/>
    <lineage>
        <taxon>Bacteria</taxon>
        <taxon>Bacillati</taxon>
        <taxon>Bacillota</taxon>
        <taxon>Bacilli</taxon>
        <taxon>Bacillales</taxon>
        <taxon>Caryophanaceae</taxon>
        <taxon>Planomicrobium</taxon>
    </lineage>
</organism>
<reference evidence="1 2" key="1">
    <citation type="submission" date="2018-03" db="EMBL/GenBank/DDBJ databases">
        <title>Genomic Encyclopedia of Type Strains, Phase III (KMG-III): the genomes of soil and plant-associated and newly described type strains.</title>
        <authorList>
            <person name="Whitman W."/>
        </authorList>
    </citation>
    <scope>NUCLEOTIDE SEQUENCE [LARGE SCALE GENOMIC DNA]</scope>
    <source>
        <strain evidence="1 2">CGMCC 1.12259</strain>
    </source>
</reference>
<gene>
    <name evidence="1" type="ORF">B0H99_10361</name>
</gene>
<comment type="caution">
    <text evidence="1">The sequence shown here is derived from an EMBL/GenBank/DDBJ whole genome shotgun (WGS) entry which is preliminary data.</text>
</comment>